<feature type="transmembrane region" description="Helical" evidence="1">
    <location>
        <begin position="147"/>
        <end position="179"/>
    </location>
</feature>
<feature type="transmembrane region" description="Helical" evidence="1">
    <location>
        <begin position="185"/>
        <end position="202"/>
    </location>
</feature>
<reference evidence="2 3" key="1">
    <citation type="journal article" date="2006" name="J. Bacteriol.">
        <title>Comparative genomic evidence for a close relationship between the dimorphic prosthecate bacteria Hyphomonas neptunium and Caulobacter crescentus.</title>
        <authorList>
            <person name="Badger J.H."/>
            <person name="Hoover T.R."/>
            <person name="Brun Y.V."/>
            <person name="Weiner R.M."/>
            <person name="Laub M.T."/>
            <person name="Alexandre G."/>
            <person name="Mrazek J."/>
            <person name="Ren Q."/>
            <person name="Paulsen I.T."/>
            <person name="Nelson K.E."/>
            <person name="Khouri H.M."/>
            <person name="Radune D."/>
            <person name="Sosa J."/>
            <person name="Dodson R.J."/>
            <person name="Sullivan S.A."/>
            <person name="Rosovitz M.J."/>
            <person name="Madupu R."/>
            <person name="Brinkac L.M."/>
            <person name="Durkin A.S."/>
            <person name="Daugherty S.C."/>
            <person name="Kothari S.P."/>
            <person name="Giglio M.G."/>
            <person name="Zhou L."/>
            <person name="Haft D.H."/>
            <person name="Selengut J.D."/>
            <person name="Davidsen T.M."/>
            <person name="Yang Q."/>
            <person name="Zafar N."/>
            <person name="Ward N.L."/>
        </authorList>
    </citation>
    <scope>NUCLEOTIDE SEQUENCE [LARGE SCALE GENOMIC DNA]</scope>
    <source>
        <strain evidence="2 3">ATCC 15444</strain>
    </source>
</reference>
<organism evidence="2 3">
    <name type="scientific">Hyphomonas neptunium (strain ATCC 15444)</name>
    <dbReference type="NCBI Taxonomy" id="228405"/>
    <lineage>
        <taxon>Bacteria</taxon>
        <taxon>Pseudomonadati</taxon>
        <taxon>Pseudomonadota</taxon>
        <taxon>Alphaproteobacteria</taxon>
        <taxon>Hyphomonadales</taxon>
        <taxon>Hyphomonadaceae</taxon>
        <taxon>Hyphomonas</taxon>
    </lineage>
</organism>
<feature type="transmembrane region" description="Helical" evidence="1">
    <location>
        <begin position="116"/>
        <end position="140"/>
    </location>
</feature>
<dbReference type="AlphaFoldDB" id="Q0C413"/>
<dbReference type="HOGENOM" id="CLU_386245_0_0_5"/>
<keyword evidence="1" id="KW-0812">Transmembrane</keyword>
<proteinExistence type="predicted"/>
<feature type="transmembrane region" description="Helical" evidence="1">
    <location>
        <begin position="209"/>
        <end position="226"/>
    </location>
</feature>
<evidence type="ECO:0000313" key="3">
    <source>
        <dbReference type="Proteomes" id="UP000001959"/>
    </source>
</evidence>
<dbReference type="EMBL" id="CP000158">
    <property type="protein sequence ID" value="ABI78041.1"/>
    <property type="molecule type" value="Genomic_DNA"/>
</dbReference>
<feature type="transmembrane region" description="Helical" evidence="1">
    <location>
        <begin position="413"/>
        <end position="430"/>
    </location>
</feature>
<feature type="transmembrane region" description="Helical" evidence="1">
    <location>
        <begin position="272"/>
        <end position="294"/>
    </location>
</feature>
<dbReference type="Proteomes" id="UP000001959">
    <property type="component" value="Chromosome"/>
</dbReference>
<keyword evidence="1" id="KW-0472">Membrane</keyword>
<dbReference type="KEGG" id="hne:HNE_0803"/>
<keyword evidence="3" id="KW-1185">Reference proteome</keyword>
<feature type="transmembrane region" description="Helical" evidence="1">
    <location>
        <begin position="315"/>
        <end position="334"/>
    </location>
</feature>
<feature type="transmembrane region" description="Helical" evidence="1">
    <location>
        <begin position="370"/>
        <end position="388"/>
    </location>
</feature>
<dbReference type="RefSeq" id="WP_011645830.1">
    <property type="nucleotide sequence ID" value="NC_008358.1"/>
</dbReference>
<evidence type="ECO:0000256" key="1">
    <source>
        <dbReference type="SAM" id="Phobius"/>
    </source>
</evidence>
<feature type="transmembrane region" description="Helical" evidence="1">
    <location>
        <begin position="346"/>
        <end position="363"/>
    </location>
</feature>
<protein>
    <submittedName>
        <fullName evidence="2">Putative membrane protein</fullName>
    </submittedName>
</protein>
<feature type="transmembrane region" description="Helical" evidence="1">
    <location>
        <begin position="12"/>
        <end position="29"/>
    </location>
</feature>
<name>Q0C413_HYPNA</name>
<sequence>MTAIEKRVPESVLAIVWALFLSITTYYRADGSIYPLIQADEGVNVALAAAFAGFENDLATDRSLGYAILLSPAFWFSEEPNEIWRNIRIINACLLGVAAVLLHRLSMLLFPVDLKVYRLAAVVVTSLYPMGVTLSTYAFAQTALAPLFLLTCIFVIKVLASSISVFSIGLGLIAGIIFWQHPTGALVVISTLCFATYIGVALNRWKSALWIVIGLTISLGTYKFALKPFAERMTSSVGRAEVAGYGSSLRLLDPLKTAEGWSYVFQISNGHLYYLITASLGLAAVGVVLSGICVSRFRWTSKVTRELKKQVGYNGFLLVVLLGVAFVSVLNFAVVGSAMRADQLMYGRYLEPYILPFVLSGILGFRQKYILAVLIAASASGLYLATYIDTKAHFAPFNVSALWQYFSLKQNGFSMWLATGLGLVAIVAYAPRRIGVLLTASIFLFASHEQVAWRERATSNVPKRLEPALWIRENVKSNTCIGFDREDLRRGRHLTTWFDSHFIFYDRNFQAMYFDTWVENCPDGLFFSSNHELDKEHTQLVRFGRPGPNMPSLWWRRDKIRSDGYPFSPSSSSSSELTRILGQGWYNNELKHIWSAELADLTVPVPERCATAQCVIELDLNPFAPTELRPVEVIISWNQRQSLQTATWVFRKPNEHLIQIPLDSEDYFERLKIMVPQAVRPSDFGNSKDARRLGVALREVRLIVLPNQDATNKLD</sequence>
<evidence type="ECO:0000313" key="2">
    <source>
        <dbReference type="EMBL" id="ABI78041.1"/>
    </source>
</evidence>
<keyword evidence="1" id="KW-1133">Transmembrane helix</keyword>
<gene>
    <name evidence="2" type="ordered locus">HNE_0803</name>
</gene>
<accession>Q0C413</accession>